<feature type="region of interest" description="Disordered" evidence="1">
    <location>
        <begin position="1"/>
        <end position="42"/>
    </location>
</feature>
<feature type="compositionally biased region" description="Polar residues" evidence="1">
    <location>
        <begin position="23"/>
        <end position="36"/>
    </location>
</feature>
<name>A0A6G0P4K5_9STRA</name>
<evidence type="ECO:0000256" key="1">
    <source>
        <dbReference type="SAM" id="MobiDB-lite"/>
    </source>
</evidence>
<reference evidence="2 3" key="1">
    <citation type="submission" date="2018-09" db="EMBL/GenBank/DDBJ databases">
        <title>Genomic investigation of the strawberry pathogen Phytophthora fragariae indicates pathogenicity is determined by transcriptional variation in three key races.</title>
        <authorList>
            <person name="Adams T.M."/>
            <person name="Armitage A.D."/>
            <person name="Sobczyk M.K."/>
            <person name="Bates H.J."/>
            <person name="Dunwell J.M."/>
            <person name="Nellist C.F."/>
            <person name="Harrison R.J."/>
        </authorList>
    </citation>
    <scope>NUCLEOTIDE SEQUENCE [LARGE SCALE GENOMIC DNA]</scope>
    <source>
        <strain evidence="2 3">BC-23</strain>
    </source>
</reference>
<evidence type="ECO:0000313" key="2">
    <source>
        <dbReference type="EMBL" id="KAE9234697.1"/>
    </source>
</evidence>
<dbReference type="Proteomes" id="UP000476176">
    <property type="component" value="Unassembled WGS sequence"/>
</dbReference>
<protein>
    <submittedName>
        <fullName evidence="2">Uncharacterized protein</fullName>
    </submittedName>
</protein>
<sequence length="75" mass="7944">MTVTDDTVKAVLEDRPSRLSDLKPTQSESAYSNLASPSKPIDTELENGALREGNRLTCGPGSVSGYWLSTLASAS</sequence>
<comment type="caution">
    <text evidence="2">The sequence shown here is derived from an EMBL/GenBank/DDBJ whole genome shotgun (WGS) entry which is preliminary data.</text>
</comment>
<proteinExistence type="predicted"/>
<gene>
    <name evidence="2" type="ORF">PF004_g9306</name>
</gene>
<feature type="compositionally biased region" description="Basic and acidic residues" evidence="1">
    <location>
        <begin position="1"/>
        <end position="21"/>
    </location>
</feature>
<dbReference type="AlphaFoldDB" id="A0A6G0P4K5"/>
<accession>A0A6G0P4K5</accession>
<dbReference type="EMBL" id="QXGC01000453">
    <property type="protein sequence ID" value="KAE9234697.1"/>
    <property type="molecule type" value="Genomic_DNA"/>
</dbReference>
<evidence type="ECO:0000313" key="3">
    <source>
        <dbReference type="Proteomes" id="UP000476176"/>
    </source>
</evidence>
<organism evidence="2 3">
    <name type="scientific">Phytophthora fragariae</name>
    <dbReference type="NCBI Taxonomy" id="53985"/>
    <lineage>
        <taxon>Eukaryota</taxon>
        <taxon>Sar</taxon>
        <taxon>Stramenopiles</taxon>
        <taxon>Oomycota</taxon>
        <taxon>Peronosporomycetes</taxon>
        <taxon>Peronosporales</taxon>
        <taxon>Peronosporaceae</taxon>
        <taxon>Phytophthora</taxon>
    </lineage>
</organism>